<reference evidence="9 10" key="1">
    <citation type="submission" date="2019-08" db="EMBL/GenBank/DDBJ databases">
        <title>The genome of the soybean aphid Biotype 1, its phylome, world population structure and adaptation to the North American continent.</title>
        <authorList>
            <person name="Giordano R."/>
            <person name="Donthu R.K."/>
            <person name="Hernandez A.G."/>
            <person name="Wright C.L."/>
            <person name="Zimin A.V."/>
        </authorList>
    </citation>
    <scope>NUCLEOTIDE SEQUENCE [LARGE SCALE GENOMIC DNA]</scope>
    <source>
        <tissue evidence="9">Whole aphids</tissue>
    </source>
</reference>
<dbReference type="PANTHER" id="PTHR12316:SF17">
    <property type="entry name" value="NINJURIN C, ISOFORM D"/>
    <property type="match status" value="1"/>
</dbReference>
<organism evidence="9 10">
    <name type="scientific">Aphis glycines</name>
    <name type="common">Soybean aphid</name>
    <dbReference type="NCBI Taxonomy" id="307491"/>
    <lineage>
        <taxon>Eukaryota</taxon>
        <taxon>Metazoa</taxon>
        <taxon>Ecdysozoa</taxon>
        <taxon>Arthropoda</taxon>
        <taxon>Hexapoda</taxon>
        <taxon>Insecta</taxon>
        <taxon>Pterygota</taxon>
        <taxon>Neoptera</taxon>
        <taxon>Paraneoptera</taxon>
        <taxon>Hemiptera</taxon>
        <taxon>Sternorrhyncha</taxon>
        <taxon>Aphidomorpha</taxon>
        <taxon>Aphidoidea</taxon>
        <taxon>Aphididae</taxon>
        <taxon>Aphidini</taxon>
        <taxon>Aphis</taxon>
        <taxon>Aphis</taxon>
    </lineage>
</organism>
<keyword evidence="10" id="KW-1185">Reference proteome</keyword>
<dbReference type="PANTHER" id="PTHR12316">
    <property type="entry name" value="NINJURIN-RELATED"/>
    <property type="match status" value="1"/>
</dbReference>
<evidence type="ECO:0000256" key="6">
    <source>
        <dbReference type="ARBA" id="ARBA00023136"/>
    </source>
</evidence>
<comment type="caution">
    <text evidence="9">The sequence shown here is derived from an EMBL/GenBank/DDBJ whole genome shotgun (WGS) entry which is preliminary data.</text>
</comment>
<feature type="compositionally biased region" description="Polar residues" evidence="7">
    <location>
        <begin position="49"/>
        <end position="61"/>
    </location>
</feature>
<dbReference type="OrthoDB" id="6114058at2759"/>
<feature type="transmembrane region" description="Helical" evidence="8">
    <location>
        <begin position="129"/>
        <end position="156"/>
    </location>
</feature>
<comment type="subcellular location">
    <subcellularLocation>
        <location evidence="1">Membrane</location>
        <topology evidence="1">Multi-pass membrane protein</topology>
    </subcellularLocation>
</comment>
<proteinExistence type="inferred from homology"/>
<dbReference type="GO" id="GO:0016020">
    <property type="term" value="C:membrane"/>
    <property type="evidence" value="ECO:0007669"/>
    <property type="project" value="UniProtKB-SubCell"/>
</dbReference>
<evidence type="ECO:0000256" key="8">
    <source>
        <dbReference type="SAM" id="Phobius"/>
    </source>
</evidence>
<evidence type="ECO:0000256" key="5">
    <source>
        <dbReference type="ARBA" id="ARBA00022989"/>
    </source>
</evidence>
<feature type="transmembrane region" description="Helical" evidence="8">
    <location>
        <begin position="168"/>
        <end position="187"/>
    </location>
</feature>
<dbReference type="InterPro" id="IPR007007">
    <property type="entry name" value="Ninjurin"/>
</dbReference>
<evidence type="ECO:0000313" key="9">
    <source>
        <dbReference type="EMBL" id="KAE9534926.1"/>
    </source>
</evidence>
<evidence type="ECO:0000256" key="3">
    <source>
        <dbReference type="ARBA" id="ARBA00022692"/>
    </source>
</evidence>
<evidence type="ECO:0000313" key="10">
    <source>
        <dbReference type="Proteomes" id="UP000475862"/>
    </source>
</evidence>
<dbReference type="GO" id="GO:0042246">
    <property type="term" value="P:tissue regeneration"/>
    <property type="evidence" value="ECO:0007669"/>
    <property type="project" value="InterPro"/>
</dbReference>
<evidence type="ECO:0000256" key="4">
    <source>
        <dbReference type="ARBA" id="ARBA00022889"/>
    </source>
</evidence>
<protein>
    <submittedName>
        <fullName evidence="9">Uncharacterized protein</fullName>
    </submittedName>
</protein>
<feature type="region of interest" description="Disordered" evidence="7">
    <location>
        <begin position="13"/>
        <end position="62"/>
    </location>
</feature>
<dbReference type="GO" id="GO:0007155">
    <property type="term" value="P:cell adhesion"/>
    <property type="evidence" value="ECO:0007669"/>
    <property type="project" value="UniProtKB-KW"/>
</dbReference>
<name>A0A6G0TNG5_APHGL</name>
<keyword evidence="5 8" id="KW-1133">Transmembrane helix</keyword>
<evidence type="ECO:0000256" key="7">
    <source>
        <dbReference type="SAM" id="MobiDB-lite"/>
    </source>
</evidence>
<keyword evidence="4" id="KW-0130">Cell adhesion</keyword>
<dbReference type="AlphaFoldDB" id="A0A6G0TNG5"/>
<evidence type="ECO:0000256" key="1">
    <source>
        <dbReference type="ARBA" id="ARBA00004141"/>
    </source>
</evidence>
<keyword evidence="6 8" id="KW-0472">Membrane</keyword>
<comment type="similarity">
    <text evidence="2">Belongs to the ninjurin family.</text>
</comment>
<evidence type="ECO:0000256" key="2">
    <source>
        <dbReference type="ARBA" id="ARBA00008141"/>
    </source>
</evidence>
<sequence length="210" mass="24275">MENFKLEQYRIVENNKNQREKNASEQTDSPDFTKIQNNINGLPDPSRTELGNSSTQIGQPTEDNELQPIINNKNSVFENILGDSDDDTLKAFDLYRKKKLLTQSMMDIALFSANANQLRHVLETFDGQYISYICVVLISISIILQILVGMTMLLSIQYNVTNCNERKMAFKFGNYVIVGIFLITVKYKRNIGNHVDRWTFVETRFKQFLI</sequence>
<dbReference type="EMBL" id="VYZN01000027">
    <property type="protein sequence ID" value="KAE9534926.1"/>
    <property type="molecule type" value="Genomic_DNA"/>
</dbReference>
<keyword evidence="3 8" id="KW-0812">Transmembrane</keyword>
<dbReference type="Proteomes" id="UP000475862">
    <property type="component" value="Unassembled WGS sequence"/>
</dbReference>
<dbReference type="Pfam" id="PF04923">
    <property type="entry name" value="Ninjurin"/>
    <property type="match status" value="1"/>
</dbReference>
<gene>
    <name evidence="9" type="ORF">AGLY_008218</name>
</gene>
<feature type="compositionally biased region" description="Polar residues" evidence="7">
    <location>
        <begin position="24"/>
        <end position="40"/>
    </location>
</feature>
<accession>A0A6G0TNG5</accession>